<dbReference type="AlphaFoldDB" id="A0A085TVK5"/>
<dbReference type="GO" id="GO:0006605">
    <property type="term" value="P:protein targeting"/>
    <property type="evidence" value="ECO:0007669"/>
    <property type="project" value="InterPro"/>
</dbReference>
<feature type="transmembrane region" description="Helical" evidence="7">
    <location>
        <begin position="127"/>
        <end position="148"/>
    </location>
</feature>
<comment type="similarity">
    <text evidence="2">Belongs to the FliR/MopE/SpaR family.</text>
</comment>
<keyword evidence="9" id="KW-1185">Reference proteome</keyword>
<name>A0A085TVK5_9RHOB</name>
<dbReference type="PATRIC" id="fig|1317124.6.peg.2250"/>
<protein>
    <submittedName>
        <fullName evidence="8">Flagellar biosynthetic protein FliR</fullName>
    </submittedName>
</protein>
<dbReference type="PANTHER" id="PTHR30065">
    <property type="entry name" value="FLAGELLAR BIOSYNTHETIC PROTEIN FLIR"/>
    <property type="match status" value="1"/>
</dbReference>
<dbReference type="PANTHER" id="PTHR30065:SF8">
    <property type="entry name" value="FLAGELLAR BIOSYNTHETIC PROTEIN FLIR"/>
    <property type="match status" value="1"/>
</dbReference>
<keyword evidence="6 7" id="KW-0472">Membrane</keyword>
<evidence type="ECO:0000313" key="8">
    <source>
        <dbReference type="EMBL" id="KFE34752.1"/>
    </source>
</evidence>
<keyword evidence="4 7" id="KW-0812">Transmembrane</keyword>
<reference evidence="8 9" key="2">
    <citation type="journal article" date="2015" name="Antonie Van Leeuwenhoek">
        <title>Thioclava indica sp. nov., isolated from surface seawater of the Indian Ocean.</title>
        <authorList>
            <person name="Liu Y."/>
            <person name="Lai Q."/>
            <person name="Du J."/>
            <person name="Xu H."/>
            <person name="Jiang L."/>
            <person name="Shao Z."/>
        </authorList>
    </citation>
    <scope>NUCLEOTIDE SEQUENCE [LARGE SCALE GENOMIC DNA]</scope>
    <source>
        <strain evidence="8 9">13D2W-2</strain>
    </source>
</reference>
<dbReference type="STRING" id="1317124.DW2_11121"/>
<comment type="caution">
    <text evidence="8">The sequence shown here is derived from an EMBL/GenBank/DDBJ whole genome shotgun (WGS) entry which is preliminary data.</text>
</comment>
<evidence type="ECO:0000256" key="6">
    <source>
        <dbReference type="ARBA" id="ARBA00023136"/>
    </source>
</evidence>
<evidence type="ECO:0000256" key="2">
    <source>
        <dbReference type="ARBA" id="ARBA00009772"/>
    </source>
</evidence>
<proteinExistence type="inferred from homology"/>
<evidence type="ECO:0000256" key="5">
    <source>
        <dbReference type="ARBA" id="ARBA00022989"/>
    </source>
</evidence>
<dbReference type="PRINTS" id="PR00953">
    <property type="entry name" value="TYPE3IMRPROT"/>
</dbReference>
<dbReference type="Pfam" id="PF01311">
    <property type="entry name" value="Bac_export_1"/>
    <property type="match status" value="1"/>
</dbReference>
<dbReference type="EMBL" id="AQRC01000008">
    <property type="protein sequence ID" value="KFE34752.1"/>
    <property type="molecule type" value="Genomic_DNA"/>
</dbReference>
<reference evidence="9" key="1">
    <citation type="submission" date="2013-04" db="EMBL/GenBank/DDBJ databases">
        <title>Thioclava sp. 13D2W-2 Genome Sequencing.</title>
        <authorList>
            <person name="Lai Q."/>
            <person name="Li G."/>
            <person name="Shao Z."/>
        </authorList>
    </citation>
    <scope>NUCLEOTIDE SEQUENCE [LARGE SCALE GENOMIC DNA]</scope>
    <source>
        <strain evidence="9">13D2W-2</strain>
    </source>
</reference>
<feature type="transmembrane region" description="Helical" evidence="7">
    <location>
        <begin position="16"/>
        <end position="36"/>
    </location>
</feature>
<accession>A0A085TVK5</accession>
<dbReference type="Proteomes" id="UP000028607">
    <property type="component" value="Unassembled WGS sequence"/>
</dbReference>
<keyword evidence="8" id="KW-0966">Cell projection</keyword>
<feature type="transmembrane region" description="Helical" evidence="7">
    <location>
        <begin position="178"/>
        <end position="201"/>
    </location>
</feature>
<dbReference type="OrthoDB" id="9779817at2"/>
<evidence type="ECO:0000256" key="4">
    <source>
        <dbReference type="ARBA" id="ARBA00022692"/>
    </source>
</evidence>
<dbReference type="GO" id="GO:0005886">
    <property type="term" value="C:plasma membrane"/>
    <property type="evidence" value="ECO:0007669"/>
    <property type="project" value="UniProtKB-SubCell"/>
</dbReference>
<evidence type="ECO:0000256" key="1">
    <source>
        <dbReference type="ARBA" id="ARBA00004651"/>
    </source>
</evidence>
<feature type="transmembrane region" description="Helical" evidence="7">
    <location>
        <begin position="82"/>
        <end position="106"/>
    </location>
</feature>
<sequence>MTDLLATLLEVTQSQLLLGFALLLRVGGVVGLAPGFGETSLPARLKTAIALGLTLVLLPAAGERLAPLATRAGPPLWIVSELAIGLALGLGLRALVFALQIAGTLAAQATSLSQLLGGTGAEPQPAIGNLLLVAGVALLMSLGFPLYLAQFLLGSYDALPAGHLPDASALRDWGVEGIARGFALAFSLAAPFVVTGLIYNVALGAINRAMPQLMVAFVGAPALTAGGLILLAIAAPGAISIWRATVIAFLGDPFGGGP</sequence>
<dbReference type="eggNOG" id="COG1684">
    <property type="taxonomic scope" value="Bacteria"/>
</dbReference>
<evidence type="ECO:0000256" key="3">
    <source>
        <dbReference type="ARBA" id="ARBA00022475"/>
    </source>
</evidence>
<feature type="transmembrane region" description="Helical" evidence="7">
    <location>
        <begin position="213"/>
        <end position="235"/>
    </location>
</feature>
<keyword evidence="8" id="KW-0969">Cilium</keyword>
<keyword evidence="5 7" id="KW-1133">Transmembrane helix</keyword>
<comment type="subcellular location">
    <subcellularLocation>
        <location evidence="1">Cell membrane</location>
        <topology evidence="1">Multi-pass membrane protein</topology>
    </subcellularLocation>
</comment>
<gene>
    <name evidence="8" type="ORF">DW2_11121</name>
</gene>
<dbReference type="InterPro" id="IPR002010">
    <property type="entry name" value="T3SS_IM_R"/>
</dbReference>
<feature type="transmembrane region" description="Helical" evidence="7">
    <location>
        <begin position="43"/>
        <end position="62"/>
    </location>
</feature>
<dbReference type="RefSeq" id="WP_038146466.1">
    <property type="nucleotide sequence ID" value="NZ_AQRC01000008.1"/>
</dbReference>
<keyword evidence="3" id="KW-1003">Cell membrane</keyword>
<keyword evidence="8" id="KW-0282">Flagellum</keyword>
<organism evidence="8 9">
    <name type="scientific">Thioclava atlantica</name>
    <dbReference type="NCBI Taxonomy" id="1317124"/>
    <lineage>
        <taxon>Bacteria</taxon>
        <taxon>Pseudomonadati</taxon>
        <taxon>Pseudomonadota</taxon>
        <taxon>Alphaproteobacteria</taxon>
        <taxon>Rhodobacterales</taxon>
        <taxon>Paracoccaceae</taxon>
        <taxon>Thioclava</taxon>
    </lineage>
</organism>
<evidence type="ECO:0000313" key="9">
    <source>
        <dbReference type="Proteomes" id="UP000028607"/>
    </source>
</evidence>
<evidence type="ECO:0000256" key="7">
    <source>
        <dbReference type="SAM" id="Phobius"/>
    </source>
</evidence>